<keyword evidence="2" id="KW-0472">Membrane</keyword>
<evidence type="ECO:0000313" key="3">
    <source>
        <dbReference type="EMBL" id="KAK7000328.1"/>
    </source>
</evidence>
<feature type="compositionally biased region" description="Polar residues" evidence="1">
    <location>
        <begin position="376"/>
        <end position="389"/>
    </location>
</feature>
<name>A0AAW0A2F5_9AGAR</name>
<proteinExistence type="predicted"/>
<comment type="caution">
    <text evidence="3">The sequence shown here is derived from an EMBL/GenBank/DDBJ whole genome shotgun (WGS) entry which is preliminary data.</text>
</comment>
<feature type="transmembrane region" description="Helical" evidence="2">
    <location>
        <begin position="301"/>
        <end position="324"/>
    </location>
</feature>
<keyword evidence="2" id="KW-0812">Transmembrane</keyword>
<dbReference type="AlphaFoldDB" id="A0AAW0A2F5"/>
<keyword evidence="2" id="KW-1133">Transmembrane helix</keyword>
<evidence type="ECO:0000256" key="1">
    <source>
        <dbReference type="SAM" id="MobiDB-lite"/>
    </source>
</evidence>
<dbReference type="EMBL" id="JAWWNJ010000089">
    <property type="protein sequence ID" value="KAK7000328.1"/>
    <property type="molecule type" value="Genomic_DNA"/>
</dbReference>
<evidence type="ECO:0000256" key="2">
    <source>
        <dbReference type="SAM" id="Phobius"/>
    </source>
</evidence>
<sequence length="402" mass="42695">MATQTAIVDDRDPAIAYLGGWIPGGVAEEFKGTTTSSMQQGASATFPFVGTSVTVYGTIGARNATQPTWTFTVDGVSLGSFTPMQGLTDNVYHQAIWTSPSLSLDDGPHDLVIKQTSNTTTAALFLDYIMFATNSASVSAYFVDDRDAQIQYNPAWKLFGLDRDFQHTSQASQARGDSFTYQFEGKSISFYGGVTFPTVNASMSIDGGPPTFWVPPTTANQTNNLIFDSGDLTPGIHTLVVTATNDQPVWVDYFLVTPNPPGSVTVLSSLSLGSSSSSSASPSSISPNSTAHSNSANATPIGTIVGVVGGIGLPLILGLSLFIYRWKKRRVDRQVAQNHGVFFSLPSVEGQGWGGMIPSNKLMRAVEMAEHRQVATVPSVSTPSTPGQQRESRGAPPPGYTV</sequence>
<dbReference type="Gene3D" id="2.60.120.260">
    <property type="entry name" value="Galactose-binding domain-like"/>
    <property type="match status" value="2"/>
</dbReference>
<evidence type="ECO:0008006" key="5">
    <source>
        <dbReference type="Google" id="ProtNLM"/>
    </source>
</evidence>
<gene>
    <name evidence="3" type="ORF">R3P38DRAFT_1844736</name>
</gene>
<organism evidence="3 4">
    <name type="scientific">Favolaschia claudopus</name>
    <dbReference type="NCBI Taxonomy" id="2862362"/>
    <lineage>
        <taxon>Eukaryota</taxon>
        <taxon>Fungi</taxon>
        <taxon>Dikarya</taxon>
        <taxon>Basidiomycota</taxon>
        <taxon>Agaricomycotina</taxon>
        <taxon>Agaricomycetes</taxon>
        <taxon>Agaricomycetidae</taxon>
        <taxon>Agaricales</taxon>
        <taxon>Marasmiineae</taxon>
        <taxon>Mycenaceae</taxon>
        <taxon>Favolaschia</taxon>
    </lineage>
</organism>
<evidence type="ECO:0000313" key="4">
    <source>
        <dbReference type="Proteomes" id="UP001362999"/>
    </source>
</evidence>
<feature type="region of interest" description="Disordered" evidence="1">
    <location>
        <begin position="375"/>
        <end position="402"/>
    </location>
</feature>
<dbReference type="Proteomes" id="UP001362999">
    <property type="component" value="Unassembled WGS sequence"/>
</dbReference>
<reference evidence="3 4" key="1">
    <citation type="journal article" date="2024" name="J Genomics">
        <title>Draft genome sequencing and assembly of Favolaschia claudopus CIRM-BRFM 2984 isolated from oak limbs.</title>
        <authorList>
            <person name="Navarro D."/>
            <person name="Drula E."/>
            <person name="Chaduli D."/>
            <person name="Cazenave R."/>
            <person name="Ahrendt S."/>
            <person name="Wang J."/>
            <person name="Lipzen A."/>
            <person name="Daum C."/>
            <person name="Barry K."/>
            <person name="Grigoriev I.V."/>
            <person name="Favel A."/>
            <person name="Rosso M.N."/>
            <person name="Martin F."/>
        </authorList>
    </citation>
    <scope>NUCLEOTIDE SEQUENCE [LARGE SCALE GENOMIC DNA]</scope>
    <source>
        <strain evidence="3 4">CIRM-BRFM 2984</strain>
    </source>
</reference>
<accession>A0AAW0A2F5</accession>
<protein>
    <recommendedName>
        <fullName evidence="5">Transmembrane protein</fullName>
    </recommendedName>
</protein>
<keyword evidence="4" id="KW-1185">Reference proteome</keyword>